<dbReference type="PANTHER" id="PTHR11403:SF6">
    <property type="entry name" value="NITRIC OXIDE REDUCTASE SUBUNIT E"/>
    <property type="match status" value="1"/>
</dbReference>
<organism evidence="9 10">
    <name type="scientific">Benzoatithermus flavus</name>
    <dbReference type="NCBI Taxonomy" id="3108223"/>
    <lineage>
        <taxon>Bacteria</taxon>
        <taxon>Pseudomonadati</taxon>
        <taxon>Pseudomonadota</taxon>
        <taxon>Alphaproteobacteria</taxon>
        <taxon>Geminicoccales</taxon>
        <taxon>Geminicoccaceae</taxon>
        <taxon>Benzoatithermus</taxon>
    </lineage>
</organism>
<reference evidence="9 10" key="1">
    <citation type="submission" date="2024-01" db="EMBL/GenBank/DDBJ databases">
        <title>Multi-omics insights into the function and evolution of sodium benzoate biodegradation pathways in Benzoatithermus flavus gen. nov., sp. nov. from hot spring.</title>
        <authorList>
            <person name="Hu C.-J."/>
            <person name="Li W.-J."/>
        </authorList>
    </citation>
    <scope>NUCLEOTIDE SEQUENCE [LARGE SCALE GENOMIC DNA]</scope>
    <source>
        <strain evidence="9 10">SYSU G07066</strain>
    </source>
</reference>
<evidence type="ECO:0000259" key="8">
    <source>
        <dbReference type="PROSITE" id="PS50253"/>
    </source>
</evidence>
<feature type="transmembrane region" description="Helical" evidence="7">
    <location>
        <begin position="25"/>
        <end position="46"/>
    </location>
</feature>
<protein>
    <submittedName>
        <fullName evidence="9">Cytochrome c oxidase subunit 3</fullName>
    </submittedName>
</protein>
<comment type="caution">
    <text evidence="9">The sequence shown here is derived from an EMBL/GenBank/DDBJ whole genome shotgun (WGS) entry which is preliminary data.</text>
</comment>
<comment type="subcellular location">
    <subcellularLocation>
        <location evidence="6">Cell membrane</location>
        <topology evidence="6">Multi-pass membrane protein</topology>
    </subcellularLocation>
    <subcellularLocation>
        <location evidence="1">Membrane</location>
        <topology evidence="1">Multi-pass membrane protein</topology>
    </subcellularLocation>
</comment>
<evidence type="ECO:0000256" key="1">
    <source>
        <dbReference type="ARBA" id="ARBA00004141"/>
    </source>
</evidence>
<feature type="transmembrane region" description="Helical" evidence="7">
    <location>
        <begin position="157"/>
        <end position="176"/>
    </location>
</feature>
<keyword evidence="3 6" id="KW-0812">Transmembrane</keyword>
<keyword evidence="10" id="KW-1185">Reference proteome</keyword>
<dbReference type="EMBL" id="JBBLZC010000011">
    <property type="protein sequence ID" value="MEK0083960.1"/>
    <property type="molecule type" value="Genomic_DNA"/>
</dbReference>
<proteinExistence type="inferred from homology"/>
<feature type="transmembrane region" description="Helical" evidence="7">
    <location>
        <begin position="188"/>
        <end position="213"/>
    </location>
</feature>
<name>A0ABU8XRX0_9PROT</name>
<dbReference type="Pfam" id="PF00510">
    <property type="entry name" value="COX3"/>
    <property type="match status" value="1"/>
</dbReference>
<accession>A0ABU8XRX0</accession>
<feature type="domain" description="Heme-copper oxidase subunit III family profile" evidence="8">
    <location>
        <begin position="1"/>
        <end position="214"/>
    </location>
</feature>
<gene>
    <name evidence="9" type="ORF">U1T56_12425</name>
</gene>
<dbReference type="Gene3D" id="1.20.120.80">
    <property type="entry name" value="Cytochrome c oxidase, subunit III, four-helix bundle"/>
    <property type="match status" value="1"/>
</dbReference>
<evidence type="ECO:0000256" key="7">
    <source>
        <dbReference type="SAM" id="Phobius"/>
    </source>
</evidence>
<evidence type="ECO:0000256" key="3">
    <source>
        <dbReference type="ARBA" id="ARBA00022692"/>
    </source>
</evidence>
<sequence length="214" mass="23498">MATEALPPLAEPFADRRQQRTADELGIWLYMATEIMMFGALFLGLALYRVTWPAATAEASRHLLKWIGAANTAVLLTSSLTMALAVLAARADRQGRCVLLLLATAALGLAFLGIKAYEYHDEYTQGLMPFAGPGFPLQERGTELFFDLYYLGTGLHALHLAVGIVLVGGLALRLLVDRALLPDRAVTVAVIGIFWHLIDIVWIFLFPVLYLVAR</sequence>
<keyword evidence="5 7" id="KW-0472">Membrane</keyword>
<dbReference type="InterPro" id="IPR024791">
    <property type="entry name" value="Cyt_c/ubiquinol_Oxase_su3"/>
</dbReference>
<dbReference type="SUPFAM" id="SSF81452">
    <property type="entry name" value="Cytochrome c oxidase subunit III-like"/>
    <property type="match status" value="1"/>
</dbReference>
<dbReference type="PANTHER" id="PTHR11403">
    <property type="entry name" value="CYTOCHROME C OXIDASE SUBUNIT III"/>
    <property type="match status" value="1"/>
</dbReference>
<evidence type="ECO:0000313" key="10">
    <source>
        <dbReference type="Proteomes" id="UP001375743"/>
    </source>
</evidence>
<keyword evidence="4 7" id="KW-1133">Transmembrane helix</keyword>
<evidence type="ECO:0000256" key="5">
    <source>
        <dbReference type="ARBA" id="ARBA00023136"/>
    </source>
</evidence>
<evidence type="ECO:0000313" key="9">
    <source>
        <dbReference type="EMBL" id="MEK0083960.1"/>
    </source>
</evidence>
<feature type="transmembrane region" description="Helical" evidence="7">
    <location>
        <begin position="66"/>
        <end position="87"/>
    </location>
</feature>
<dbReference type="Proteomes" id="UP001375743">
    <property type="component" value="Unassembled WGS sequence"/>
</dbReference>
<evidence type="ECO:0000256" key="6">
    <source>
        <dbReference type="RuleBase" id="RU003376"/>
    </source>
</evidence>
<dbReference type="PROSITE" id="PS50253">
    <property type="entry name" value="COX3"/>
    <property type="match status" value="1"/>
</dbReference>
<dbReference type="InterPro" id="IPR000298">
    <property type="entry name" value="Cyt_c_oxidase-like_su3"/>
</dbReference>
<comment type="similarity">
    <text evidence="2 6">Belongs to the cytochrome c oxidase subunit 3 family.</text>
</comment>
<evidence type="ECO:0000256" key="2">
    <source>
        <dbReference type="ARBA" id="ARBA00010581"/>
    </source>
</evidence>
<feature type="transmembrane region" description="Helical" evidence="7">
    <location>
        <begin position="99"/>
        <end position="117"/>
    </location>
</feature>
<evidence type="ECO:0000256" key="4">
    <source>
        <dbReference type="ARBA" id="ARBA00022989"/>
    </source>
</evidence>
<dbReference type="RefSeq" id="WP_418159811.1">
    <property type="nucleotide sequence ID" value="NZ_JBBLZC010000011.1"/>
</dbReference>
<dbReference type="InterPro" id="IPR013833">
    <property type="entry name" value="Cyt_c_oxidase_su3_a-hlx"/>
</dbReference>
<dbReference type="InterPro" id="IPR035973">
    <property type="entry name" value="Cyt_c_oxidase_su3-like_sf"/>
</dbReference>